<evidence type="ECO:0000313" key="6">
    <source>
        <dbReference type="Proteomes" id="UP001158067"/>
    </source>
</evidence>
<dbReference type="Gene3D" id="3.40.50.300">
    <property type="entry name" value="P-loop containing nucleotide triphosphate hydrolases"/>
    <property type="match status" value="2"/>
</dbReference>
<feature type="coiled-coil region" evidence="1">
    <location>
        <begin position="562"/>
        <end position="614"/>
    </location>
</feature>
<gene>
    <name evidence="5" type="ORF">SAMN06265222_10863</name>
</gene>
<dbReference type="PANTHER" id="PTHR41259:SF1">
    <property type="entry name" value="DOUBLE-STRAND BREAK REPAIR RAD50 ATPASE, PUTATIVE-RELATED"/>
    <property type="match status" value="1"/>
</dbReference>
<feature type="coiled-coil region" evidence="1">
    <location>
        <begin position="462"/>
        <end position="489"/>
    </location>
</feature>
<comment type="caution">
    <text evidence="5">The sequence shown here is derived from an EMBL/GenBank/DDBJ whole genome shotgun (WGS) entry which is preliminary data.</text>
</comment>
<feature type="region of interest" description="Disordered" evidence="2">
    <location>
        <begin position="1309"/>
        <end position="1341"/>
    </location>
</feature>
<dbReference type="SUPFAM" id="SSF52540">
    <property type="entry name" value="P-loop containing nucleoside triphosphate hydrolases"/>
    <property type="match status" value="1"/>
</dbReference>
<evidence type="ECO:0000259" key="4">
    <source>
        <dbReference type="Pfam" id="PF13514"/>
    </source>
</evidence>
<evidence type="ECO:0000256" key="3">
    <source>
        <dbReference type="SAM" id="Phobius"/>
    </source>
</evidence>
<organism evidence="5 6">
    <name type="scientific">Neorhodopirellula lusitana</name>
    <dbReference type="NCBI Taxonomy" id="445327"/>
    <lineage>
        <taxon>Bacteria</taxon>
        <taxon>Pseudomonadati</taxon>
        <taxon>Planctomycetota</taxon>
        <taxon>Planctomycetia</taxon>
        <taxon>Pirellulales</taxon>
        <taxon>Pirellulaceae</taxon>
        <taxon>Neorhodopirellula</taxon>
    </lineage>
</organism>
<feature type="compositionally biased region" description="Basic and acidic residues" evidence="2">
    <location>
        <begin position="718"/>
        <end position="730"/>
    </location>
</feature>
<sequence>MKIKDIQIDGFGVWTGLSVDSMNEGMTLFYGPNEAGKTTLMQFLRAMLYGFTPERRTRYLPPVYGGTPGGAIRVTGPGGGYEVRRHSQLTDHTSSGTLTVTGADGLSQGQHRLSGLLGGIDESIFSNVFAIGIRELQELSTLDDTSAADELYKLSSGLDRVSLVDVLRSLRAGRGELVGRGAATQDEEDAAAGKLAGMMSKREKLRDEIQRLSGQTRRWSELATQRRTQSQEIESLRSRMVAWEREARCVEIATSVFDPWQEREQIREQIADIENEASLPDEAPSQLVQIDAMIEERRGKVEEIKNRRRGLRDKAEQLPVNKRLFDLQGRIEAATQQATWVEALEEQISRIDVQIEKARKQVEVDADRLGIDEGEREMLAQGESGELPDFSRQTLSVLTGPAKNVKEQMFLLKQARSEGKNHKVRAEKHGERLQELLRRAHADDVPQAIRRERENIASLRHRIQLSQHLEKLIRQHRDLEQESIELTTDEALPIDRLFVLGLPFIFGGMLVLYGLFNVFQITTFVGQPNPTQGMMCILFGAMALLVYYLSRERGQRSAVLDLEDCERQIDSVRRQIREVESERSDVDSSSHHSKESLEAQLREADQLLGELEEAEPVHLSHMAAEQSYKASYQRATKAADGLKTARREWTATLDRLGLSTTLSPKSVRSLGDGYETLQSSIRRLNDLREEREQRRKERQTIAKRIESLYIESIDASDDSEKSEEYYEPERSSSAPQSRKPKNGSRDKSSGSRDKKAAYRTHGSNGYEDDYQDVDVESYDNEYDDEVDSRSQMPRQGSNKIQNLLKSRSNPLDQLNHLHEELARQQHWIKQRRDLKRQDAQYKKQQSMHSQAIERGEQQRRALWAKCGVATAEQFYQLVDRKSQLAQYRKNFEDLDKQIRTMIGSSVNYDDVAREIEGVKATDLERRWDSLTTRMSETEARVAGLQTAQGELAASMKQLGDDDRLMTARLELGCVERQLNQLARRWQTLATASCLLEDVCGTVENERQPETLREASSFLNQLTDGKYNRIWTPLGSNQLKIDDSHGKSLPLEVLSRGTGEAVFIALRLSLAAAYSRRGVMLPLILDDVLVNFDGARADHAARTLQTFAELGHQVMMFTCHDHIVDIFHNIGVEVREMPAQGTPGRAHILAPPEEYPEETYEEAYVEEEEYEEPEVEEVAEIQEPEPEPEPEPVMIEPVVIQPEPVARPAALVVENRRVVPSRPKPPKSKYHFAFQRLHRQHRQKRRPQIKIERHVEPERKPVRIPKVVEERRPVEVVETHEVEDAIGWAWFQREPADGRIDAEEAAAQAARNQWLSEEDRNYEQEVETAAGADHSWWKHEAS</sequence>
<dbReference type="Proteomes" id="UP001158067">
    <property type="component" value="Unassembled WGS sequence"/>
</dbReference>
<evidence type="ECO:0000256" key="1">
    <source>
        <dbReference type="SAM" id="Coils"/>
    </source>
</evidence>
<evidence type="ECO:0000256" key="2">
    <source>
        <dbReference type="SAM" id="MobiDB-lite"/>
    </source>
</evidence>
<dbReference type="PANTHER" id="PTHR41259">
    <property type="entry name" value="DOUBLE-STRAND BREAK REPAIR RAD50 ATPASE, PUTATIVE-RELATED"/>
    <property type="match status" value="1"/>
</dbReference>
<reference evidence="5 6" key="1">
    <citation type="submission" date="2017-05" db="EMBL/GenBank/DDBJ databases">
        <authorList>
            <person name="Varghese N."/>
            <person name="Submissions S."/>
        </authorList>
    </citation>
    <scope>NUCLEOTIDE SEQUENCE [LARGE SCALE GENOMIC DNA]</scope>
    <source>
        <strain evidence="5 6">DSM 25457</strain>
    </source>
</reference>
<evidence type="ECO:0000313" key="5">
    <source>
        <dbReference type="EMBL" id="SMP63392.1"/>
    </source>
</evidence>
<accession>A0ABY1Q8R7</accession>
<keyword evidence="6" id="KW-1185">Reference proteome</keyword>
<feature type="compositionally biased region" description="Basic and acidic residues" evidence="2">
    <location>
        <begin position="743"/>
        <end position="756"/>
    </location>
</feature>
<dbReference type="InterPro" id="IPR038734">
    <property type="entry name" value="YhaN_AAA"/>
</dbReference>
<keyword evidence="1" id="KW-0175">Coiled coil</keyword>
<dbReference type="Pfam" id="PF13514">
    <property type="entry name" value="AAA_27"/>
    <property type="match status" value="1"/>
</dbReference>
<feature type="coiled-coil region" evidence="1">
    <location>
        <begin position="674"/>
        <end position="704"/>
    </location>
</feature>
<proteinExistence type="predicted"/>
<feature type="transmembrane region" description="Helical" evidence="3">
    <location>
        <begin position="497"/>
        <end position="519"/>
    </location>
</feature>
<keyword evidence="3" id="KW-0472">Membrane</keyword>
<name>A0ABY1Q8R7_9BACT</name>
<feature type="coiled-coil region" evidence="1">
    <location>
        <begin position="195"/>
        <end position="246"/>
    </location>
</feature>
<feature type="domain" description="YhaN AAA" evidence="4">
    <location>
        <begin position="1"/>
        <end position="178"/>
    </location>
</feature>
<feature type="transmembrane region" description="Helical" evidence="3">
    <location>
        <begin position="531"/>
        <end position="550"/>
    </location>
</feature>
<protein>
    <submittedName>
        <fullName evidence="5">AAA domain-containing protein</fullName>
    </submittedName>
</protein>
<keyword evidence="3" id="KW-1133">Transmembrane helix</keyword>
<dbReference type="EMBL" id="FXUG01000008">
    <property type="protein sequence ID" value="SMP63392.1"/>
    <property type="molecule type" value="Genomic_DNA"/>
</dbReference>
<dbReference type="InterPro" id="IPR027417">
    <property type="entry name" value="P-loop_NTPase"/>
</dbReference>
<keyword evidence="3" id="KW-0812">Transmembrane</keyword>
<feature type="region of interest" description="Disordered" evidence="2">
    <location>
        <begin position="715"/>
        <end position="773"/>
    </location>
</feature>
<dbReference type="RefSeq" id="WP_283433442.1">
    <property type="nucleotide sequence ID" value="NZ_FXUG01000008.1"/>
</dbReference>